<sequence>MRSSFSISVSRTCTLSLNFSTRTARPFNSPFAAALSALSSSYRLAFTISPNRTSMKPPFIPICSNPLNLLSHILKSLPHPAEPTTDEAAMMEPAMLAVSAIMHAMILP</sequence>
<keyword evidence="2" id="KW-1185">Reference proteome</keyword>
<dbReference type="Proteomes" id="UP001497516">
    <property type="component" value="Chromosome 5"/>
</dbReference>
<reference evidence="1 2" key="1">
    <citation type="submission" date="2024-04" db="EMBL/GenBank/DDBJ databases">
        <authorList>
            <person name="Fracassetti M."/>
        </authorList>
    </citation>
    <scope>NUCLEOTIDE SEQUENCE [LARGE SCALE GENOMIC DNA]</scope>
</reference>
<gene>
    <name evidence="1" type="ORF">LTRI10_LOCUS31288</name>
</gene>
<protein>
    <submittedName>
        <fullName evidence="1">Uncharacterized protein</fullName>
    </submittedName>
</protein>
<evidence type="ECO:0000313" key="2">
    <source>
        <dbReference type="Proteomes" id="UP001497516"/>
    </source>
</evidence>
<dbReference type="AlphaFoldDB" id="A0AAV2EXM8"/>
<accession>A0AAV2EXM8</accession>
<evidence type="ECO:0000313" key="1">
    <source>
        <dbReference type="EMBL" id="CAL1390508.1"/>
    </source>
</evidence>
<dbReference type="EMBL" id="OZ034818">
    <property type="protein sequence ID" value="CAL1390508.1"/>
    <property type="molecule type" value="Genomic_DNA"/>
</dbReference>
<name>A0AAV2EXM8_9ROSI</name>
<organism evidence="1 2">
    <name type="scientific">Linum trigynum</name>
    <dbReference type="NCBI Taxonomy" id="586398"/>
    <lineage>
        <taxon>Eukaryota</taxon>
        <taxon>Viridiplantae</taxon>
        <taxon>Streptophyta</taxon>
        <taxon>Embryophyta</taxon>
        <taxon>Tracheophyta</taxon>
        <taxon>Spermatophyta</taxon>
        <taxon>Magnoliopsida</taxon>
        <taxon>eudicotyledons</taxon>
        <taxon>Gunneridae</taxon>
        <taxon>Pentapetalae</taxon>
        <taxon>rosids</taxon>
        <taxon>fabids</taxon>
        <taxon>Malpighiales</taxon>
        <taxon>Linaceae</taxon>
        <taxon>Linum</taxon>
    </lineage>
</organism>
<proteinExistence type="predicted"/>